<dbReference type="EMBL" id="MFEK01000013">
    <property type="protein sequence ID" value="OGE78816.1"/>
    <property type="molecule type" value="Genomic_DNA"/>
</dbReference>
<dbReference type="Proteomes" id="UP000176864">
    <property type="component" value="Unassembled WGS sequence"/>
</dbReference>
<sequence length="227" mass="24835">MIFFSGGIIAVLLIIALLKKDQSEYLKLFLFCGMVVPTVLTTAYLAAATVAENKSSATGGPVHWHADFQIYSCGQPVKLKKPTGLSNRIGTPLMHEHGDNRIHVEGTVQDLTRVSLGNFFESIGGKLTNTLLVVPTDNGDFIMQNKMNCPQGGQPALQIFAYKADEQTKTITQEKLSDLPGYILSPSSKIPPGDCLIIEFEPLKDKTEHICGFTKIAINNGEYTYVK</sequence>
<keyword evidence="1" id="KW-1133">Transmembrane helix</keyword>
<name>A0A1F5NM66_9BACT</name>
<keyword evidence="1" id="KW-0472">Membrane</keyword>
<evidence type="ECO:0000313" key="3">
    <source>
        <dbReference type="Proteomes" id="UP000176864"/>
    </source>
</evidence>
<comment type="caution">
    <text evidence="2">The sequence shown here is derived from an EMBL/GenBank/DDBJ whole genome shotgun (WGS) entry which is preliminary data.</text>
</comment>
<gene>
    <name evidence="2" type="ORF">A2751_01310</name>
</gene>
<organism evidence="2 3">
    <name type="scientific">Candidatus Doudnabacteria bacterium RIFCSPHIGHO2_01_FULL_46_14</name>
    <dbReference type="NCBI Taxonomy" id="1817824"/>
    <lineage>
        <taxon>Bacteria</taxon>
        <taxon>Candidatus Doudnaibacteriota</taxon>
    </lineage>
</organism>
<dbReference type="AlphaFoldDB" id="A0A1F5NM66"/>
<protein>
    <submittedName>
        <fullName evidence="2">Uncharacterized protein</fullName>
    </submittedName>
</protein>
<accession>A0A1F5NM66</accession>
<feature type="transmembrane region" description="Helical" evidence="1">
    <location>
        <begin position="28"/>
        <end position="47"/>
    </location>
</feature>
<evidence type="ECO:0000313" key="2">
    <source>
        <dbReference type="EMBL" id="OGE78816.1"/>
    </source>
</evidence>
<proteinExistence type="predicted"/>
<evidence type="ECO:0000256" key="1">
    <source>
        <dbReference type="SAM" id="Phobius"/>
    </source>
</evidence>
<keyword evidence="1" id="KW-0812">Transmembrane</keyword>
<reference evidence="2 3" key="1">
    <citation type="journal article" date="2016" name="Nat. Commun.">
        <title>Thousands of microbial genomes shed light on interconnected biogeochemical processes in an aquifer system.</title>
        <authorList>
            <person name="Anantharaman K."/>
            <person name="Brown C.T."/>
            <person name="Hug L.A."/>
            <person name="Sharon I."/>
            <person name="Castelle C.J."/>
            <person name="Probst A.J."/>
            <person name="Thomas B.C."/>
            <person name="Singh A."/>
            <person name="Wilkins M.J."/>
            <person name="Karaoz U."/>
            <person name="Brodie E.L."/>
            <person name="Williams K.H."/>
            <person name="Hubbard S.S."/>
            <person name="Banfield J.F."/>
        </authorList>
    </citation>
    <scope>NUCLEOTIDE SEQUENCE [LARGE SCALE GENOMIC DNA]</scope>
</reference>
<dbReference type="STRING" id="1817824.A2751_01310"/>